<dbReference type="EnsemblPlants" id="AVESA.00010b.r2.5CG0888310.1">
    <property type="protein sequence ID" value="AVESA.00010b.r2.5CG0888310.1.CDS.1"/>
    <property type="gene ID" value="AVESA.00010b.r2.5CG0888310"/>
</dbReference>
<evidence type="ECO:0000313" key="2">
    <source>
        <dbReference type="Proteomes" id="UP001732700"/>
    </source>
</evidence>
<keyword evidence="2" id="KW-1185">Reference proteome</keyword>
<proteinExistence type="predicted"/>
<sequence length="402" mass="44565">MTITADRAAHVDFTLPYMSSDIAMVVPLRDQRGGNSTWFFFLFTGFVVWVIEHRDNGEFGAEVEITPSNKGKLTPTNQAGTKGKLTPSNQVGTLVYFGYSTLVFAHREKLTSNLSRLVVIVWVFVVLILQSSYTASLTSMLTVPQVEPAIADYLALLRGTEKVGIMNNSFTSEALTGSGFPQARIMRYSTARSFQEALLNKSIGAIVNETPYFSIFLKTYNDNFTMTGQRNMTGGFGFAFPKGSPYVTDLSRAIMKLTESDEINRIGRKWFGDLENGDSQFTSSSLSLETFWSLFLVTGVTSLVCCLVHLIFNFYADNLRQPTQQITARHSSPREVHYVIDMAGSQRSASSYTSEGSGSMEMEMAILPSDEIEPFTGGQREEAVSPARQRDSSGENDREVSH</sequence>
<reference evidence="1" key="2">
    <citation type="submission" date="2025-09" db="UniProtKB">
        <authorList>
            <consortium name="EnsemblPlants"/>
        </authorList>
    </citation>
    <scope>IDENTIFICATION</scope>
</reference>
<name>A0ACD5Y1V0_AVESA</name>
<protein>
    <submittedName>
        <fullName evidence="1">Uncharacterized protein</fullName>
    </submittedName>
</protein>
<evidence type="ECO:0000313" key="1">
    <source>
        <dbReference type="EnsemblPlants" id="AVESA.00010b.r2.5CG0888310.1.CDS.1"/>
    </source>
</evidence>
<dbReference type="Proteomes" id="UP001732700">
    <property type="component" value="Chromosome 5C"/>
</dbReference>
<accession>A0ACD5Y1V0</accession>
<organism evidence="1 2">
    <name type="scientific">Avena sativa</name>
    <name type="common">Oat</name>
    <dbReference type="NCBI Taxonomy" id="4498"/>
    <lineage>
        <taxon>Eukaryota</taxon>
        <taxon>Viridiplantae</taxon>
        <taxon>Streptophyta</taxon>
        <taxon>Embryophyta</taxon>
        <taxon>Tracheophyta</taxon>
        <taxon>Spermatophyta</taxon>
        <taxon>Magnoliopsida</taxon>
        <taxon>Liliopsida</taxon>
        <taxon>Poales</taxon>
        <taxon>Poaceae</taxon>
        <taxon>BOP clade</taxon>
        <taxon>Pooideae</taxon>
        <taxon>Poodae</taxon>
        <taxon>Poeae</taxon>
        <taxon>Poeae Chloroplast Group 1 (Aveneae type)</taxon>
        <taxon>Aveninae</taxon>
        <taxon>Avena</taxon>
    </lineage>
</organism>
<reference evidence="1" key="1">
    <citation type="submission" date="2021-05" db="EMBL/GenBank/DDBJ databases">
        <authorList>
            <person name="Scholz U."/>
            <person name="Mascher M."/>
            <person name="Fiebig A."/>
        </authorList>
    </citation>
    <scope>NUCLEOTIDE SEQUENCE [LARGE SCALE GENOMIC DNA]</scope>
</reference>